<dbReference type="Proteomes" id="UP000199055">
    <property type="component" value="Unassembled WGS sequence"/>
</dbReference>
<dbReference type="SUPFAM" id="SSF55469">
    <property type="entry name" value="FMN-dependent nitroreductase-like"/>
    <property type="match status" value="1"/>
</dbReference>
<reference evidence="7" key="1">
    <citation type="submission" date="2016-10" db="EMBL/GenBank/DDBJ databases">
        <authorList>
            <person name="Varghese N."/>
            <person name="Submissions S."/>
        </authorList>
    </citation>
    <scope>NUCLEOTIDE SEQUENCE [LARGE SCALE GENOMIC DNA]</scope>
    <source>
        <strain evidence="7">CGMCC 4.3519</strain>
    </source>
</reference>
<dbReference type="AlphaFoldDB" id="A0A1H9B4U1"/>
<feature type="compositionally biased region" description="Basic and acidic residues" evidence="4">
    <location>
        <begin position="76"/>
        <end position="88"/>
    </location>
</feature>
<feature type="domain" description="Nitroreductase" evidence="5">
    <location>
        <begin position="173"/>
        <end position="337"/>
    </location>
</feature>
<keyword evidence="3" id="KW-0560">Oxidoreductase</keyword>
<dbReference type="PANTHER" id="PTHR23026:SF90">
    <property type="entry name" value="IODOTYROSINE DEIODINASE 1"/>
    <property type="match status" value="1"/>
</dbReference>
<dbReference type="CDD" id="cd02144">
    <property type="entry name" value="iodotyrosine_dehalogenase"/>
    <property type="match status" value="1"/>
</dbReference>
<proteinExistence type="predicted"/>
<evidence type="ECO:0000256" key="4">
    <source>
        <dbReference type="SAM" id="MobiDB-lite"/>
    </source>
</evidence>
<organism evidence="6 7">
    <name type="scientific">Streptomyces radiopugnans</name>
    <dbReference type="NCBI Taxonomy" id="403935"/>
    <lineage>
        <taxon>Bacteria</taxon>
        <taxon>Bacillati</taxon>
        <taxon>Actinomycetota</taxon>
        <taxon>Actinomycetes</taxon>
        <taxon>Kitasatosporales</taxon>
        <taxon>Streptomycetaceae</taxon>
        <taxon>Streptomyces</taxon>
    </lineage>
</organism>
<feature type="compositionally biased region" description="Acidic residues" evidence="4">
    <location>
        <begin position="19"/>
        <end position="28"/>
    </location>
</feature>
<keyword evidence="1" id="KW-0285">Flavoprotein</keyword>
<sequence>MREAPGGDPYDGGERVEGAEPEPPDGDGDGPVGRYGPVGPEGGSQPEVVAQAGAARTHMRPAVRCLRTSGEQRPSPIDDYRAGEDVRRGGPGPQTVFRRRTAGRANGGANGHADGRTAVFTAARGCAVLRHMDRTAGLADEPPAACPTVPHRPLRVPAEEAESRARAFHDVMARRRTVRDFSDRPLPEGVLEWAVRTAATAPSGANVQPWRFVVLTDPERKARLRAAAEAEEREFYGRRASAEWLEALAPLGTDWRKPFLETAPAVIVVFEVHKGPGSPRPYYTKESVGIAVGLLLACLHQAGLATLTHTPSPMRFLNEVCDRPPEERAAYVIPVGYPADDAQVPDIHRKDLEQVMVRL</sequence>
<protein>
    <submittedName>
        <fullName evidence="6">Nitroreductase</fullName>
    </submittedName>
</protein>
<evidence type="ECO:0000256" key="2">
    <source>
        <dbReference type="ARBA" id="ARBA00022643"/>
    </source>
</evidence>
<evidence type="ECO:0000313" key="7">
    <source>
        <dbReference type="Proteomes" id="UP000199055"/>
    </source>
</evidence>
<dbReference type="InterPro" id="IPR050627">
    <property type="entry name" value="Nitroreductase/BluB"/>
</dbReference>
<dbReference type="STRING" id="403935.SAMN05216481_102173"/>
<accession>A0A1H9B4U1</accession>
<evidence type="ECO:0000313" key="6">
    <source>
        <dbReference type="EMBL" id="SEP83747.1"/>
    </source>
</evidence>
<name>A0A1H9B4U1_9ACTN</name>
<dbReference type="Gene3D" id="3.40.109.10">
    <property type="entry name" value="NADH Oxidase"/>
    <property type="match status" value="1"/>
</dbReference>
<evidence type="ECO:0000256" key="3">
    <source>
        <dbReference type="ARBA" id="ARBA00023002"/>
    </source>
</evidence>
<dbReference type="Pfam" id="PF00881">
    <property type="entry name" value="Nitroreductase"/>
    <property type="match status" value="1"/>
</dbReference>
<evidence type="ECO:0000256" key="1">
    <source>
        <dbReference type="ARBA" id="ARBA00022630"/>
    </source>
</evidence>
<feature type="region of interest" description="Disordered" evidence="4">
    <location>
        <begin position="1"/>
        <end position="97"/>
    </location>
</feature>
<evidence type="ECO:0000259" key="5">
    <source>
        <dbReference type="Pfam" id="PF00881"/>
    </source>
</evidence>
<keyword evidence="2" id="KW-0288">FMN</keyword>
<dbReference type="PANTHER" id="PTHR23026">
    <property type="entry name" value="NADPH NITROREDUCTASE"/>
    <property type="match status" value="1"/>
</dbReference>
<dbReference type="InterPro" id="IPR029479">
    <property type="entry name" value="Nitroreductase"/>
</dbReference>
<gene>
    <name evidence="6" type="ORF">SAMN05216481_102173</name>
</gene>
<dbReference type="EMBL" id="FOET01000002">
    <property type="protein sequence ID" value="SEP83747.1"/>
    <property type="molecule type" value="Genomic_DNA"/>
</dbReference>
<keyword evidence="7" id="KW-1185">Reference proteome</keyword>
<dbReference type="InterPro" id="IPR000415">
    <property type="entry name" value="Nitroreductase-like"/>
</dbReference>
<dbReference type="GO" id="GO:0016491">
    <property type="term" value="F:oxidoreductase activity"/>
    <property type="evidence" value="ECO:0007669"/>
    <property type="project" value="UniProtKB-KW"/>
</dbReference>